<reference evidence="2 3" key="1">
    <citation type="submission" date="2020-07" db="EMBL/GenBank/DDBJ databases">
        <authorList>
            <person name="Partida-Martinez L."/>
            <person name="Huntemann M."/>
            <person name="Clum A."/>
            <person name="Wang J."/>
            <person name="Palaniappan K."/>
            <person name="Ritter S."/>
            <person name="Chen I.-M."/>
            <person name="Stamatis D."/>
            <person name="Reddy T."/>
            <person name="O'Malley R."/>
            <person name="Daum C."/>
            <person name="Shapiro N."/>
            <person name="Ivanova N."/>
            <person name="Kyrpides N."/>
            <person name="Woyke T."/>
        </authorList>
    </citation>
    <scope>NUCLEOTIDE SEQUENCE [LARGE SCALE GENOMIC DNA]</scope>
    <source>
        <strain evidence="2 3">AS2.3</strain>
    </source>
</reference>
<sequence>MSAPEPTLRLAEAEAEAIAARERLNATLGKLQVRLNPRTLALQAAREISDKSGAAAQASLNTAVRNPGAVAGATAVAGLFLARHRIAALFRRKPKHKPGHRDHEPGLGPQH</sequence>
<evidence type="ECO:0000256" key="1">
    <source>
        <dbReference type="SAM" id="MobiDB-lite"/>
    </source>
</evidence>
<organism evidence="2 3">
    <name type="scientific">Sphingomonas melonis</name>
    <dbReference type="NCBI Taxonomy" id="152682"/>
    <lineage>
        <taxon>Bacteria</taxon>
        <taxon>Pseudomonadati</taxon>
        <taxon>Pseudomonadota</taxon>
        <taxon>Alphaproteobacteria</taxon>
        <taxon>Sphingomonadales</taxon>
        <taxon>Sphingomonadaceae</taxon>
        <taxon>Sphingomonas</taxon>
    </lineage>
</organism>
<accession>A0A7Y9FQ45</accession>
<keyword evidence="3" id="KW-1185">Reference proteome</keyword>
<protein>
    <submittedName>
        <fullName evidence="2">Uncharacterized protein</fullName>
    </submittedName>
</protein>
<dbReference type="Proteomes" id="UP000517753">
    <property type="component" value="Unassembled WGS sequence"/>
</dbReference>
<dbReference type="RefSeq" id="WP_179509791.1">
    <property type="nucleotide sequence ID" value="NZ_JACCBY010000005.1"/>
</dbReference>
<evidence type="ECO:0000313" key="2">
    <source>
        <dbReference type="EMBL" id="NYD91359.1"/>
    </source>
</evidence>
<proteinExistence type="predicted"/>
<gene>
    <name evidence="2" type="ORF">HD841_003167</name>
</gene>
<name>A0A7Y9FQ45_9SPHN</name>
<reference evidence="2 3" key="2">
    <citation type="submission" date="2020-08" db="EMBL/GenBank/DDBJ databases">
        <title>The Agave Microbiome: Exploring the role of microbial communities in plant adaptations to desert environments.</title>
        <authorList>
            <person name="Partida-Martinez L.P."/>
        </authorList>
    </citation>
    <scope>NUCLEOTIDE SEQUENCE [LARGE SCALE GENOMIC DNA]</scope>
    <source>
        <strain evidence="2 3">AS2.3</strain>
    </source>
</reference>
<dbReference type="AlphaFoldDB" id="A0A7Y9FQ45"/>
<feature type="region of interest" description="Disordered" evidence="1">
    <location>
        <begin position="91"/>
        <end position="111"/>
    </location>
</feature>
<dbReference type="EMBL" id="JACCBY010000005">
    <property type="protein sequence ID" value="NYD91359.1"/>
    <property type="molecule type" value="Genomic_DNA"/>
</dbReference>
<dbReference type="InterPro" id="IPR022062">
    <property type="entry name" value="DUF3618"/>
</dbReference>
<evidence type="ECO:0000313" key="3">
    <source>
        <dbReference type="Proteomes" id="UP000517753"/>
    </source>
</evidence>
<feature type="compositionally biased region" description="Basic residues" evidence="1">
    <location>
        <begin position="91"/>
        <end position="100"/>
    </location>
</feature>
<dbReference type="Pfam" id="PF12277">
    <property type="entry name" value="DUF3618"/>
    <property type="match status" value="1"/>
</dbReference>
<comment type="caution">
    <text evidence="2">The sequence shown here is derived from an EMBL/GenBank/DDBJ whole genome shotgun (WGS) entry which is preliminary data.</text>
</comment>